<proteinExistence type="predicted"/>
<dbReference type="EMBL" id="JABBWM010000047">
    <property type="protein sequence ID" value="KAG2102556.1"/>
    <property type="molecule type" value="Genomic_DNA"/>
</dbReference>
<dbReference type="Proteomes" id="UP000823399">
    <property type="component" value="Unassembled WGS sequence"/>
</dbReference>
<comment type="caution">
    <text evidence="2">The sequence shown here is derived from an EMBL/GenBank/DDBJ whole genome shotgun (WGS) entry which is preliminary data.</text>
</comment>
<sequence>MDKWYESFEGILAIHQDKFVTASAPTRQSILKTIRDQIVTKHKSLEDPAALPKPLRKAIRRYYLQFLTDEDDIQAEGEFLEDEQDNEALGVSPEEREMAARPKDAAFYKKEITDWDVAQKLFKQEIDDYDKEEQSKLGGKHLIKFCTGHARDWFNNMTPAQREEVEDTKEKWNREGAPAEAQAM</sequence>
<gene>
    <name evidence="2" type="ORF">F5147DRAFT_776304</name>
</gene>
<evidence type="ECO:0000256" key="1">
    <source>
        <dbReference type="SAM" id="MobiDB-lite"/>
    </source>
</evidence>
<evidence type="ECO:0000313" key="2">
    <source>
        <dbReference type="EMBL" id="KAG2102556.1"/>
    </source>
</evidence>
<dbReference type="GeneID" id="64704103"/>
<protein>
    <submittedName>
        <fullName evidence="2">Uncharacterized protein</fullName>
    </submittedName>
</protein>
<dbReference type="OrthoDB" id="3235041at2759"/>
<feature type="region of interest" description="Disordered" evidence="1">
    <location>
        <begin position="160"/>
        <end position="184"/>
    </location>
</feature>
<reference evidence="2" key="1">
    <citation type="journal article" date="2020" name="New Phytol.">
        <title>Comparative genomics reveals dynamic genome evolution in host specialist ectomycorrhizal fungi.</title>
        <authorList>
            <person name="Lofgren L.A."/>
            <person name="Nguyen N.H."/>
            <person name="Vilgalys R."/>
            <person name="Ruytinx J."/>
            <person name="Liao H.L."/>
            <person name="Branco S."/>
            <person name="Kuo A."/>
            <person name="LaButti K."/>
            <person name="Lipzen A."/>
            <person name="Andreopoulos W."/>
            <person name="Pangilinan J."/>
            <person name="Riley R."/>
            <person name="Hundley H."/>
            <person name="Na H."/>
            <person name="Barry K."/>
            <person name="Grigoriev I.V."/>
            <person name="Stajich J.E."/>
            <person name="Kennedy P.G."/>
        </authorList>
    </citation>
    <scope>NUCLEOTIDE SEQUENCE</scope>
    <source>
        <strain evidence="2">FC423</strain>
    </source>
</reference>
<accession>A0A9P7F178</accession>
<name>A0A9P7F178_9AGAM</name>
<dbReference type="RefSeq" id="XP_041290234.1">
    <property type="nucleotide sequence ID" value="XM_041441844.1"/>
</dbReference>
<keyword evidence="3" id="KW-1185">Reference proteome</keyword>
<dbReference type="AlphaFoldDB" id="A0A9P7F178"/>
<organism evidence="2 3">
    <name type="scientific">Suillus discolor</name>
    <dbReference type="NCBI Taxonomy" id="1912936"/>
    <lineage>
        <taxon>Eukaryota</taxon>
        <taxon>Fungi</taxon>
        <taxon>Dikarya</taxon>
        <taxon>Basidiomycota</taxon>
        <taxon>Agaricomycotina</taxon>
        <taxon>Agaricomycetes</taxon>
        <taxon>Agaricomycetidae</taxon>
        <taxon>Boletales</taxon>
        <taxon>Suillineae</taxon>
        <taxon>Suillaceae</taxon>
        <taxon>Suillus</taxon>
    </lineage>
</organism>
<evidence type="ECO:0000313" key="3">
    <source>
        <dbReference type="Proteomes" id="UP000823399"/>
    </source>
</evidence>